<name>A0ABQ1V0Q6_9BACT</name>
<dbReference type="Proteomes" id="UP000647339">
    <property type="component" value="Unassembled WGS sequence"/>
</dbReference>
<dbReference type="RefSeq" id="WP_137401468.1">
    <property type="nucleotide sequence ID" value="NZ_BMIU01000009.1"/>
</dbReference>
<evidence type="ECO:0000313" key="3">
    <source>
        <dbReference type="Proteomes" id="UP000647339"/>
    </source>
</evidence>
<organism evidence="2 3">
    <name type="scientific">Echinicola rosea</name>
    <dbReference type="NCBI Taxonomy" id="1807691"/>
    <lineage>
        <taxon>Bacteria</taxon>
        <taxon>Pseudomonadati</taxon>
        <taxon>Bacteroidota</taxon>
        <taxon>Cytophagia</taxon>
        <taxon>Cytophagales</taxon>
        <taxon>Cyclobacteriaceae</taxon>
        <taxon>Echinicola</taxon>
    </lineage>
</organism>
<gene>
    <name evidence="2" type="ORF">GCM10011339_21300</name>
</gene>
<sequence length="264" mass="30420">MKNVRFIWFFLLMLLASCAPRHQEKETFSTELGAEKMQALSMLIDSYGRFVEARYADFSGQREKTRQFIEDVFRQRPITAIKRMPGISETLNAMESSGLRKDIYIYDHEVDNYPKYPVKQLMPANFPDYSLSSRQVKSGPLASSAIFLASSKDVLHPNTTLTFNKDGLFMYALAIAKQDDGAYMNYVKLRYKTSDIHPYFSAAPFLDNQQNKAPLWFEELSIIIDIYYKLLLTDEKTLEGGLMSHLNFHPVLMNSLLLCEENSL</sequence>
<dbReference type="PROSITE" id="PS51257">
    <property type="entry name" value="PROKAR_LIPOPROTEIN"/>
    <property type="match status" value="1"/>
</dbReference>
<dbReference type="EMBL" id="BMIU01000009">
    <property type="protein sequence ID" value="GGF32880.1"/>
    <property type="molecule type" value="Genomic_DNA"/>
</dbReference>
<reference evidence="3" key="1">
    <citation type="journal article" date="2019" name="Int. J. Syst. Evol. Microbiol.">
        <title>The Global Catalogue of Microorganisms (GCM) 10K type strain sequencing project: providing services to taxonomists for standard genome sequencing and annotation.</title>
        <authorList>
            <consortium name="The Broad Institute Genomics Platform"/>
            <consortium name="The Broad Institute Genome Sequencing Center for Infectious Disease"/>
            <person name="Wu L."/>
            <person name="Ma J."/>
        </authorList>
    </citation>
    <scope>NUCLEOTIDE SEQUENCE [LARGE SCALE GENOMIC DNA]</scope>
    <source>
        <strain evidence="3">CGMCC 1.15407</strain>
    </source>
</reference>
<feature type="chain" id="PRO_5045087128" description="Lipoprotein" evidence="1">
    <location>
        <begin position="22"/>
        <end position="264"/>
    </location>
</feature>
<protein>
    <recommendedName>
        <fullName evidence="4">Lipoprotein</fullName>
    </recommendedName>
</protein>
<keyword evidence="1" id="KW-0732">Signal</keyword>
<feature type="signal peptide" evidence="1">
    <location>
        <begin position="1"/>
        <end position="21"/>
    </location>
</feature>
<proteinExistence type="predicted"/>
<keyword evidence="3" id="KW-1185">Reference proteome</keyword>
<comment type="caution">
    <text evidence="2">The sequence shown here is derived from an EMBL/GenBank/DDBJ whole genome shotgun (WGS) entry which is preliminary data.</text>
</comment>
<evidence type="ECO:0008006" key="4">
    <source>
        <dbReference type="Google" id="ProtNLM"/>
    </source>
</evidence>
<evidence type="ECO:0000256" key="1">
    <source>
        <dbReference type="SAM" id="SignalP"/>
    </source>
</evidence>
<evidence type="ECO:0000313" key="2">
    <source>
        <dbReference type="EMBL" id="GGF32880.1"/>
    </source>
</evidence>
<accession>A0ABQ1V0Q6</accession>